<dbReference type="STRING" id="747676.F4R5L7"/>
<sequence>MSDSSTSMETLDGLLVKHLDTLDLYMAEYQTVETHLKKAFFDLARAKVALGPNRVGKNSYDLTPKAAVKRACLNSSGSNDAPSVPSDGDVHDTFSLNNYIPAPPDLDEQVIAEQASTSPSDLKAGTLDVDQKSQGLLRRRKATQLEKDNTTDDANGITTSPEPSQQNDDDSMQPVSTKPSHPAPIHPIHQFAAFPPPSLKAAETGFSTALESIIRVLNVRYQLNSLESAIELQKSRTTSDAV</sequence>
<dbReference type="GO" id="GO:0070072">
    <property type="term" value="P:vacuolar proton-transporting V-type ATPase complex assembly"/>
    <property type="evidence" value="ECO:0007669"/>
    <property type="project" value="InterPro"/>
</dbReference>
<gene>
    <name evidence="3" type="ORF">MELLADRAFT_59253</name>
</gene>
<evidence type="ECO:0000256" key="1">
    <source>
        <dbReference type="ARBA" id="ARBA00093634"/>
    </source>
</evidence>
<accession>F4R5L7</accession>
<evidence type="ECO:0000256" key="2">
    <source>
        <dbReference type="SAM" id="MobiDB-lite"/>
    </source>
</evidence>
<dbReference type="eggNOG" id="ENOG502R7TW">
    <property type="taxonomic scope" value="Eukaryota"/>
</dbReference>
<reference evidence="4" key="1">
    <citation type="journal article" date="2011" name="Proc. Natl. Acad. Sci. U.S.A.">
        <title>Obligate biotrophy features unraveled by the genomic analysis of rust fungi.</title>
        <authorList>
            <person name="Duplessis S."/>
            <person name="Cuomo C.A."/>
            <person name="Lin Y.-C."/>
            <person name="Aerts A."/>
            <person name="Tisserant E."/>
            <person name="Veneault-Fourrey C."/>
            <person name="Joly D.L."/>
            <person name="Hacquard S."/>
            <person name="Amselem J."/>
            <person name="Cantarel B.L."/>
            <person name="Chiu R."/>
            <person name="Coutinho P.M."/>
            <person name="Feau N."/>
            <person name="Field M."/>
            <person name="Frey P."/>
            <person name="Gelhaye E."/>
            <person name="Goldberg J."/>
            <person name="Grabherr M.G."/>
            <person name="Kodira C.D."/>
            <person name="Kohler A."/>
            <person name="Kuees U."/>
            <person name="Lindquist E.A."/>
            <person name="Lucas S.M."/>
            <person name="Mago R."/>
            <person name="Mauceli E."/>
            <person name="Morin E."/>
            <person name="Murat C."/>
            <person name="Pangilinan J.L."/>
            <person name="Park R."/>
            <person name="Pearson M."/>
            <person name="Quesneville H."/>
            <person name="Rouhier N."/>
            <person name="Sakthikumar S."/>
            <person name="Salamov A.A."/>
            <person name="Schmutz J."/>
            <person name="Selles B."/>
            <person name="Shapiro H."/>
            <person name="Tanguay P."/>
            <person name="Tuskan G.A."/>
            <person name="Henrissat B."/>
            <person name="Van de Peer Y."/>
            <person name="Rouze P."/>
            <person name="Ellis J.G."/>
            <person name="Dodds P.N."/>
            <person name="Schein J.E."/>
            <person name="Zhong S."/>
            <person name="Hamelin R.C."/>
            <person name="Grigoriev I.V."/>
            <person name="Szabo L.J."/>
            <person name="Martin F."/>
        </authorList>
    </citation>
    <scope>NUCLEOTIDE SEQUENCE [LARGE SCALE GENOMIC DNA]</scope>
    <source>
        <strain evidence="4">98AG31 / pathotype 3-4-7</strain>
    </source>
</reference>
<feature type="region of interest" description="Disordered" evidence="2">
    <location>
        <begin position="73"/>
        <end position="185"/>
    </location>
</feature>
<keyword evidence="4" id="KW-1185">Reference proteome</keyword>
<dbReference type="HOGENOM" id="CLU_1147396_0_0_1"/>
<name>F4R5L7_MELLP</name>
<dbReference type="AlphaFoldDB" id="F4R5L7"/>
<protein>
    <recommendedName>
        <fullName evidence="1">Vacuolar ATPase assembly protein VMA22</fullName>
    </recommendedName>
</protein>
<dbReference type="EMBL" id="GL883091">
    <property type="protein sequence ID" value="EGG12069.1"/>
    <property type="molecule type" value="Genomic_DNA"/>
</dbReference>
<organism evidence="4">
    <name type="scientific">Melampsora larici-populina (strain 98AG31 / pathotype 3-4-7)</name>
    <name type="common">Poplar leaf rust fungus</name>
    <dbReference type="NCBI Taxonomy" id="747676"/>
    <lineage>
        <taxon>Eukaryota</taxon>
        <taxon>Fungi</taxon>
        <taxon>Dikarya</taxon>
        <taxon>Basidiomycota</taxon>
        <taxon>Pucciniomycotina</taxon>
        <taxon>Pucciniomycetes</taxon>
        <taxon>Pucciniales</taxon>
        <taxon>Melampsoraceae</taxon>
        <taxon>Melampsora</taxon>
    </lineage>
</organism>
<proteinExistence type="predicted"/>
<dbReference type="VEuPathDB" id="FungiDB:MELLADRAFT_59253"/>
<dbReference type="OrthoDB" id="2507707at2759"/>
<dbReference type="InParanoid" id="F4R5L7"/>
<feature type="compositionally biased region" description="Polar residues" evidence="2">
    <location>
        <begin position="152"/>
        <end position="166"/>
    </location>
</feature>
<dbReference type="RefSeq" id="XP_007404444.1">
    <property type="nucleotide sequence ID" value="XM_007404382.1"/>
</dbReference>
<dbReference type="InterPro" id="IPR040357">
    <property type="entry name" value="Vma22/CCDC115"/>
</dbReference>
<dbReference type="PANTHER" id="PTHR31996:SF2">
    <property type="entry name" value="COILED-COIL DOMAIN-CONTAINING PROTEIN 115"/>
    <property type="match status" value="1"/>
</dbReference>
<dbReference type="Proteomes" id="UP000001072">
    <property type="component" value="Unassembled WGS sequence"/>
</dbReference>
<dbReference type="GO" id="GO:0051082">
    <property type="term" value="F:unfolded protein binding"/>
    <property type="evidence" value="ECO:0007669"/>
    <property type="project" value="TreeGrafter"/>
</dbReference>
<dbReference type="GO" id="GO:1990871">
    <property type="term" value="C:Vma12-Vma22 assembly complex"/>
    <property type="evidence" value="ECO:0007669"/>
    <property type="project" value="TreeGrafter"/>
</dbReference>
<dbReference type="KEGG" id="mlr:MELLADRAFT_59253"/>
<dbReference type="GeneID" id="18929314"/>
<evidence type="ECO:0000313" key="3">
    <source>
        <dbReference type="EMBL" id="EGG12069.1"/>
    </source>
</evidence>
<dbReference type="PANTHER" id="PTHR31996">
    <property type="entry name" value="COILED-COIL DOMAIN-CONTAINING PROTEIN 115"/>
    <property type="match status" value="1"/>
</dbReference>
<evidence type="ECO:0000313" key="4">
    <source>
        <dbReference type="Proteomes" id="UP000001072"/>
    </source>
</evidence>